<dbReference type="HOGENOM" id="CLU_2835706_0_0_1"/>
<accession>A0A0E0QH67</accession>
<reference evidence="2" key="1">
    <citation type="submission" date="2013-06" db="EMBL/GenBank/DDBJ databases">
        <authorList>
            <person name="Zhao Q."/>
        </authorList>
    </citation>
    <scope>NUCLEOTIDE SEQUENCE</scope>
    <source>
        <strain evidence="2">cv. W1943</strain>
    </source>
</reference>
<reference evidence="1" key="2">
    <citation type="submission" date="2015-06" db="UniProtKB">
        <authorList>
            <consortium name="EnsemblPlants"/>
        </authorList>
    </citation>
    <scope>IDENTIFICATION</scope>
</reference>
<evidence type="ECO:0000313" key="2">
    <source>
        <dbReference type="Proteomes" id="UP000008022"/>
    </source>
</evidence>
<protein>
    <submittedName>
        <fullName evidence="1">Uncharacterized protein</fullName>
    </submittedName>
</protein>
<proteinExistence type="predicted"/>
<dbReference type="Proteomes" id="UP000008022">
    <property type="component" value="Unassembled WGS sequence"/>
</dbReference>
<organism evidence="1 2">
    <name type="scientific">Oryza rufipogon</name>
    <name type="common">Brownbeard rice</name>
    <name type="synonym">Asian wild rice</name>
    <dbReference type="NCBI Taxonomy" id="4529"/>
    <lineage>
        <taxon>Eukaryota</taxon>
        <taxon>Viridiplantae</taxon>
        <taxon>Streptophyta</taxon>
        <taxon>Embryophyta</taxon>
        <taxon>Tracheophyta</taxon>
        <taxon>Spermatophyta</taxon>
        <taxon>Magnoliopsida</taxon>
        <taxon>Liliopsida</taxon>
        <taxon>Poales</taxon>
        <taxon>Poaceae</taxon>
        <taxon>BOP clade</taxon>
        <taxon>Oryzoideae</taxon>
        <taxon>Oryzeae</taxon>
        <taxon>Oryzinae</taxon>
        <taxon>Oryza</taxon>
    </lineage>
</organism>
<keyword evidence="2" id="KW-1185">Reference proteome</keyword>
<dbReference type="EnsemblPlants" id="ORUFI08G11310.1">
    <property type="protein sequence ID" value="ORUFI08G11310.1"/>
    <property type="gene ID" value="ORUFI08G11310"/>
</dbReference>
<evidence type="ECO:0000313" key="1">
    <source>
        <dbReference type="EnsemblPlants" id="ORUFI08G11310.1"/>
    </source>
</evidence>
<dbReference type="AlphaFoldDB" id="A0A0E0QH67"/>
<dbReference type="Gramene" id="ORUFI08G11310.1">
    <property type="protein sequence ID" value="ORUFI08G11310.1"/>
    <property type="gene ID" value="ORUFI08G11310"/>
</dbReference>
<sequence length="66" mass="7443">MADSVVALFGNTTLLSTLFLPFSTPLTSPRCQIQLRGCWIWYEEDTCRPVSRRMGRARAAAWAPKP</sequence>
<name>A0A0E0QH67_ORYRU</name>